<dbReference type="PRINTS" id="PR01374">
    <property type="entry name" value="TONBPROTEIN"/>
</dbReference>
<evidence type="ECO:0000256" key="3">
    <source>
        <dbReference type="ARBA" id="ARBA00022448"/>
    </source>
</evidence>
<dbReference type="PANTHER" id="PTHR33446:SF2">
    <property type="entry name" value="PROTEIN TONB"/>
    <property type="match status" value="1"/>
</dbReference>
<dbReference type="InterPro" id="IPR006260">
    <property type="entry name" value="TonB/TolA_C"/>
</dbReference>
<evidence type="ECO:0000256" key="10">
    <source>
        <dbReference type="SAM" id="MobiDB-lite"/>
    </source>
</evidence>
<protein>
    <submittedName>
        <fullName evidence="13">TonB family protein</fullName>
    </submittedName>
</protein>
<keyword evidence="4" id="KW-1003">Cell membrane</keyword>
<keyword evidence="7" id="KW-0653">Protein transport</keyword>
<evidence type="ECO:0000256" key="8">
    <source>
        <dbReference type="ARBA" id="ARBA00022989"/>
    </source>
</evidence>
<evidence type="ECO:0000313" key="13">
    <source>
        <dbReference type="EMBL" id="MFA9480145.1"/>
    </source>
</evidence>
<dbReference type="Proteomes" id="UP001575105">
    <property type="component" value="Unassembled WGS sequence"/>
</dbReference>
<reference evidence="13 14" key="1">
    <citation type="submission" date="2024-08" db="EMBL/GenBank/DDBJ databases">
        <title>Whole-genome sequencing of halo(alkali)philic microorganisms from hypersaline lakes.</title>
        <authorList>
            <person name="Sorokin D.Y."/>
            <person name="Merkel A.Y."/>
            <person name="Messina E."/>
            <person name="Yakimov M."/>
        </authorList>
    </citation>
    <scope>NUCLEOTIDE SEQUENCE [LARGE SCALE GENOMIC DNA]</scope>
    <source>
        <strain evidence="13 14">AB-hyl4</strain>
    </source>
</reference>
<dbReference type="PANTHER" id="PTHR33446">
    <property type="entry name" value="PROTEIN TONB-RELATED"/>
    <property type="match status" value="1"/>
</dbReference>
<keyword evidence="5" id="KW-0997">Cell inner membrane</keyword>
<evidence type="ECO:0000256" key="2">
    <source>
        <dbReference type="ARBA" id="ARBA00006555"/>
    </source>
</evidence>
<comment type="caution">
    <text evidence="13">The sequence shown here is derived from an EMBL/GenBank/DDBJ whole genome shotgun (WGS) entry which is preliminary data.</text>
</comment>
<evidence type="ECO:0000313" key="14">
    <source>
        <dbReference type="Proteomes" id="UP001575105"/>
    </source>
</evidence>
<accession>A0ABV4UAJ1</accession>
<evidence type="ECO:0000256" key="7">
    <source>
        <dbReference type="ARBA" id="ARBA00022927"/>
    </source>
</evidence>
<evidence type="ECO:0000256" key="11">
    <source>
        <dbReference type="SAM" id="Phobius"/>
    </source>
</evidence>
<evidence type="ECO:0000259" key="12">
    <source>
        <dbReference type="PROSITE" id="PS52015"/>
    </source>
</evidence>
<proteinExistence type="inferred from homology"/>
<keyword evidence="6 11" id="KW-0812">Transmembrane</keyword>
<evidence type="ECO:0000256" key="1">
    <source>
        <dbReference type="ARBA" id="ARBA00004383"/>
    </source>
</evidence>
<dbReference type="PROSITE" id="PS52015">
    <property type="entry name" value="TONB_CTD"/>
    <property type="match status" value="1"/>
</dbReference>
<dbReference type="InterPro" id="IPR003538">
    <property type="entry name" value="TonB"/>
</dbReference>
<dbReference type="RefSeq" id="WP_425347069.1">
    <property type="nucleotide sequence ID" value="NZ_JBGUBD010000016.1"/>
</dbReference>
<dbReference type="NCBIfam" id="TIGR01352">
    <property type="entry name" value="tonB_Cterm"/>
    <property type="match status" value="1"/>
</dbReference>
<dbReference type="Pfam" id="PF03544">
    <property type="entry name" value="TonB_C"/>
    <property type="match status" value="1"/>
</dbReference>
<keyword evidence="3" id="KW-0813">Transport</keyword>
<keyword evidence="9 11" id="KW-0472">Membrane</keyword>
<feature type="domain" description="TonB C-terminal" evidence="12">
    <location>
        <begin position="144"/>
        <end position="235"/>
    </location>
</feature>
<organism evidence="13 14">
    <name type="scientific">Natronomicrosphaera hydrolytica</name>
    <dbReference type="NCBI Taxonomy" id="3242702"/>
    <lineage>
        <taxon>Bacteria</taxon>
        <taxon>Pseudomonadati</taxon>
        <taxon>Planctomycetota</taxon>
        <taxon>Phycisphaerae</taxon>
        <taxon>Phycisphaerales</taxon>
        <taxon>Phycisphaeraceae</taxon>
        <taxon>Natronomicrosphaera</taxon>
    </lineage>
</organism>
<evidence type="ECO:0000256" key="6">
    <source>
        <dbReference type="ARBA" id="ARBA00022692"/>
    </source>
</evidence>
<dbReference type="EMBL" id="JBGUBD010000016">
    <property type="protein sequence ID" value="MFA9480145.1"/>
    <property type="molecule type" value="Genomic_DNA"/>
</dbReference>
<dbReference type="InterPro" id="IPR051045">
    <property type="entry name" value="TonB-dependent_transducer"/>
</dbReference>
<dbReference type="SUPFAM" id="SSF74653">
    <property type="entry name" value="TolA/TonB C-terminal domain"/>
    <property type="match status" value="1"/>
</dbReference>
<evidence type="ECO:0000256" key="4">
    <source>
        <dbReference type="ARBA" id="ARBA00022475"/>
    </source>
</evidence>
<evidence type="ECO:0000256" key="5">
    <source>
        <dbReference type="ARBA" id="ARBA00022519"/>
    </source>
</evidence>
<dbReference type="Gene3D" id="3.30.1150.10">
    <property type="match status" value="1"/>
</dbReference>
<feature type="region of interest" description="Disordered" evidence="10">
    <location>
        <begin position="120"/>
        <end position="164"/>
    </location>
</feature>
<comment type="similarity">
    <text evidence="2">Belongs to the TonB family.</text>
</comment>
<name>A0ABV4UAJ1_9BACT</name>
<feature type="transmembrane region" description="Helical" evidence="11">
    <location>
        <begin position="14"/>
        <end position="32"/>
    </location>
</feature>
<evidence type="ECO:0000256" key="9">
    <source>
        <dbReference type="ARBA" id="ARBA00023136"/>
    </source>
</evidence>
<sequence length="235" mass="25856">MSDSRWTSRTVRRVLFAGGATVVVNALLLLSLELINRPTPAVVEEGALSRVRLAALPEPVVEAEEPEDEPEPMEDEVFEEPTVDVDLPQPTVEPLDLPTPSLDVTVRVPPSVVRDVPTSVDATEVVPRPSEPAAARRGPMREGEVDVGPRPIRNPQPPYPPAAQRRGVEGYVVAQLLVDTSGQVREVRVTDRRGPPSFERAVMETLQGEWSFEPGEHEGRAVATWTSVRIDFRIQ</sequence>
<gene>
    <name evidence="13" type="ORF">ACERK3_17880</name>
</gene>
<keyword evidence="14" id="KW-1185">Reference proteome</keyword>
<keyword evidence="8 11" id="KW-1133">Transmembrane helix</keyword>
<dbReference type="InterPro" id="IPR037682">
    <property type="entry name" value="TonB_C"/>
</dbReference>
<comment type="subcellular location">
    <subcellularLocation>
        <location evidence="1">Cell inner membrane</location>
        <topology evidence="1">Single-pass membrane protein</topology>
        <orientation evidence="1">Periplasmic side</orientation>
    </subcellularLocation>
</comment>
<feature type="compositionally biased region" description="Pro residues" evidence="10">
    <location>
        <begin position="152"/>
        <end position="161"/>
    </location>
</feature>